<evidence type="ECO:0000313" key="2">
    <source>
        <dbReference type="EMBL" id="KKL47041.1"/>
    </source>
</evidence>
<evidence type="ECO:0000256" key="1">
    <source>
        <dbReference type="SAM" id="Phobius"/>
    </source>
</evidence>
<name>A0A0F9CZZ7_9ZZZZ</name>
<dbReference type="Pfam" id="PF07963">
    <property type="entry name" value="N_methyl"/>
    <property type="match status" value="1"/>
</dbReference>
<gene>
    <name evidence="2" type="ORF">LCGC14_2339520</name>
</gene>
<dbReference type="InterPro" id="IPR012902">
    <property type="entry name" value="N_methyl_site"/>
</dbReference>
<keyword evidence="1" id="KW-0812">Transmembrane</keyword>
<keyword evidence="1" id="KW-1133">Transmembrane helix</keyword>
<dbReference type="AlphaFoldDB" id="A0A0F9CZZ7"/>
<keyword evidence="1" id="KW-0472">Membrane</keyword>
<proteinExistence type="predicted"/>
<organism evidence="2">
    <name type="scientific">marine sediment metagenome</name>
    <dbReference type="NCBI Taxonomy" id="412755"/>
    <lineage>
        <taxon>unclassified sequences</taxon>
        <taxon>metagenomes</taxon>
        <taxon>ecological metagenomes</taxon>
    </lineage>
</organism>
<sequence>MKTHKPLPTGKQVKSQKGFTLIEALIYATLLGIFLGSVIIVVGNILASTDSTLVRNEVLANQEFVEQKLSWLAEQATAVTEPLSGSSSTRVVFTEPISGTNPAIFELQDGKIMLTLGSGESAALTNNRVRASDFTITHYTLNGASLIRVLFGLEHIVYSQVTSTTTLTFIIP</sequence>
<protein>
    <submittedName>
        <fullName evidence="2">Uncharacterized protein</fullName>
    </submittedName>
</protein>
<reference evidence="2" key="1">
    <citation type="journal article" date="2015" name="Nature">
        <title>Complex archaea that bridge the gap between prokaryotes and eukaryotes.</title>
        <authorList>
            <person name="Spang A."/>
            <person name="Saw J.H."/>
            <person name="Jorgensen S.L."/>
            <person name="Zaremba-Niedzwiedzka K."/>
            <person name="Martijn J."/>
            <person name="Lind A.E."/>
            <person name="van Eijk R."/>
            <person name="Schleper C."/>
            <person name="Guy L."/>
            <person name="Ettema T.J."/>
        </authorList>
    </citation>
    <scope>NUCLEOTIDE SEQUENCE</scope>
</reference>
<comment type="caution">
    <text evidence="2">The sequence shown here is derived from an EMBL/GenBank/DDBJ whole genome shotgun (WGS) entry which is preliminary data.</text>
</comment>
<feature type="transmembrane region" description="Helical" evidence="1">
    <location>
        <begin position="21"/>
        <end position="47"/>
    </location>
</feature>
<accession>A0A0F9CZZ7</accession>
<dbReference type="EMBL" id="LAZR01033813">
    <property type="protein sequence ID" value="KKL47041.1"/>
    <property type="molecule type" value="Genomic_DNA"/>
</dbReference>